<organism evidence="5 6">
    <name type="scientific">Batillaria attramentaria</name>
    <dbReference type="NCBI Taxonomy" id="370345"/>
    <lineage>
        <taxon>Eukaryota</taxon>
        <taxon>Metazoa</taxon>
        <taxon>Spiralia</taxon>
        <taxon>Lophotrochozoa</taxon>
        <taxon>Mollusca</taxon>
        <taxon>Gastropoda</taxon>
        <taxon>Caenogastropoda</taxon>
        <taxon>Sorbeoconcha</taxon>
        <taxon>Cerithioidea</taxon>
        <taxon>Batillariidae</taxon>
        <taxon>Batillaria</taxon>
    </lineage>
</organism>
<dbReference type="PANTHER" id="PTHR24020:SF20">
    <property type="entry name" value="PH DOMAIN-CONTAINING PROTEIN"/>
    <property type="match status" value="1"/>
</dbReference>
<proteinExistence type="predicted"/>
<gene>
    <name evidence="5" type="ORF">BaRGS_00003715</name>
</gene>
<keyword evidence="2" id="KW-0732">Signal</keyword>
<dbReference type="PROSITE" id="PS50234">
    <property type="entry name" value="VWFA"/>
    <property type="match status" value="1"/>
</dbReference>
<dbReference type="AlphaFoldDB" id="A0ABD0LZV8"/>
<dbReference type="InterPro" id="IPR002035">
    <property type="entry name" value="VWF_A"/>
</dbReference>
<evidence type="ECO:0000259" key="4">
    <source>
        <dbReference type="PROSITE" id="PS50940"/>
    </source>
</evidence>
<dbReference type="Proteomes" id="UP001519460">
    <property type="component" value="Unassembled WGS sequence"/>
</dbReference>
<dbReference type="InterPro" id="IPR050525">
    <property type="entry name" value="ECM_Assembly_Org"/>
</dbReference>
<feature type="compositionally biased region" description="Polar residues" evidence="1">
    <location>
        <begin position="356"/>
        <end position="374"/>
    </location>
</feature>
<evidence type="ECO:0000259" key="3">
    <source>
        <dbReference type="PROSITE" id="PS50234"/>
    </source>
</evidence>
<evidence type="ECO:0000313" key="6">
    <source>
        <dbReference type="Proteomes" id="UP001519460"/>
    </source>
</evidence>
<keyword evidence="6" id="KW-1185">Reference proteome</keyword>
<dbReference type="SMART" id="SM00327">
    <property type="entry name" value="VWA"/>
    <property type="match status" value="1"/>
</dbReference>
<comment type="caution">
    <text evidence="5">The sequence shown here is derived from an EMBL/GenBank/DDBJ whole genome shotgun (WGS) entry which is preliminary data.</text>
</comment>
<feature type="domain" description="Chitin-binding type-2" evidence="4">
    <location>
        <begin position="486"/>
        <end position="537"/>
    </location>
</feature>
<dbReference type="Gene3D" id="3.40.50.410">
    <property type="entry name" value="von Willebrand factor, type A domain"/>
    <property type="match status" value="1"/>
</dbReference>
<evidence type="ECO:0000313" key="5">
    <source>
        <dbReference type="EMBL" id="KAK7505145.1"/>
    </source>
</evidence>
<evidence type="ECO:0000256" key="1">
    <source>
        <dbReference type="SAM" id="MobiDB-lite"/>
    </source>
</evidence>
<feature type="chain" id="PRO_5044825642" evidence="2">
    <location>
        <begin position="21"/>
        <end position="614"/>
    </location>
</feature>
<dbReference type="PANTHER" id="PTHR24020">
    <property type="entry name" value="COLLAGEN ALPHA"/>
    <property type="match status" value="1"/>
</dbReference>
<dbReference type="InterPro" id="IPR002557">
    <property type="entry name" value="Chitin-bd_dom"/>
</dbReference>
<feature type="domain" description="VWFA" evidence="3">
    <location>
        <begin position="166"/>
        <end position="340"/>
    </location>
</feature>
<feature type="signal peptide" evidence="2">
    <location>
        <begin position="1"/>
        <end position="20"/>
    </location>
</feature>
<name>A0ABD0LZV8_9CAEN</name>
<reference evidence="5 6" key="1">
    <citation type="journal article" date="2023" name="Sci. Data">
        <title>Genome assembly of the Korean intertidal mud-creeper Batillaria attramentaria.</title>
        <authorList>
            <person name="Patra A.K."/>
            <person name="Ho P.T."/>
            <person name="Jun S."/>
            <person name="Lee S.J."/>
            <person name="Kim Y."/>
            <person name="Won Y.J."/>
        </authorList>
    </citation>
    <scope>NUCLEOTIDE SEQUENCE [LARGE SCALE GENOMIC DNA]</scope>
    <source>
        <strain evidence="5">Wonlab-2016</strain>
    </source>
</reference>
<dbReference type="EMBL" id="JACVVK020000012">
    <property type="protein sequence ID" value="KAK7505145.1"/>
    <property type="molecule type" value="Genomic_DNA"/>
</dbReference>
<accession>A0ABD0LZV8</accession>
<dbReference type="CDD" id="cd01450">
    <property type="entry name" value="vWFA_subfamily_ECM"/>
    <property type="match status" value="1"/>
</dbReference>
<dbReference type="InterPro" id="IPR036508">
    <property type="entry name" value="Chitin-bd_dom_sf"/>
</dbReference>
<dbReference type="SUPFAM" id="SSF53300">
    <property type="entry name" value="vWA-like"/>
    <property type="match status" value="1"/>
</dbReference>
<dbReference type="SUPFAM" id="SSF57625">
    <property type="entry name" value="Invertebrate chitin-binding proteins"/>
    <property type="match status" value="1"/>
</dbReference>
<protein>
    <submittedName>
        <fullName evidence="5">Uncharacterized protein</fullName>
    </submittedName>
</protein>
<dbReference type="Gene3D" id="2.170.140.10">
    <property type="entry name" value="Chitin binding domain"/>
    <property type="match status" value="1"/>
</dbReference>
<dbReference type="Pfam" id="PF00092">
    <property type="entry name" value="VWA"/>
    <property type="match status" value="1"/>
</dbReference>
<feature type="region of interest" description="Disordered" evidence="1">
    <location>
        <begin position="356"/>
        <end position="375"/>
    </location>
</feature>
<evidence type="ECO:0000256" key="2">
    <source>
        <dbReference type="SAM" id="SignalP"/>
    </source>
</evidence>
<dbReference type="InterPro" id="IPR036465">
    <property type="entry name" value="vWFA_dom_sf"/>
</dbReference>
<dbReference type="PRINTS" id="PR00453">
    <property type="entry name" value="VWFADOMAIN"/>
</dbReference>
<dbReference type="PROSITE" id="PS50940">
    <property type="entry name" value="CHIT_BIND_II"/>
    <property type="match status" value="1"/>
</dbReference>
<sequence>MKGLLAVAAVAAMLVTSSQGQGVDMTIVEEAKGAQVVESVVARIKARYWRPTLLYFYTFSHENVDEAMFDGTQDGTSTYVNTAISTIDSALGIDWSTVTWYDLRKPLYSGLAAALASIKRLGYYSMPGGVNPQSQMFGWLYPSYSNSTFINGAEDATAFDCRDKMDLVFILDSSGSVSYTDFDLMLHFAADIVDVMNVSSEVVRVADVVYSNTVQVEFDFDDYTDADDLKSRLLNTYKLDSTTNTHLALDEAAAILNDTARGARLGVKKVAVLVTDGRSNDYSSTLASAKDLKDQGVTVFAIGVGNYNLDEIEAAASEPTCSHVFTLPGFTFIRSILKEIQKSTCEASLVFTENTPGTGQIQESDTEGTRTQTKVPGENKTIVNPNPNTAVYDNRYTVLDGSPVQITITDSMVPGSTLYITVLGTMLSPTAWEQQGCTVAFWTLSVVEKKKDVVVICIEDDVERPCTRADIIKAGLCDGGAEESVDNPCTVESLEAGLMRFPYPYDDTRFIQCDMTGNMYVTSCPDGRPFNTDTLECGFLSPGVGGAGNSAGDVQPFPSDNPCTVQALANHQFYFTYDADETKYIQCDEWGKAWIKPCAPTTVWSQADYTCITP</sequence>
<feature type="non-terminal residue" evidence="5">
    <location>
        <position position="614"/>
    </location>
</feature>